<sequence>MGDFLACFRQQLVFGKIPTQLNDDLLYRIGRSIAQTMTTNLVVIGRDTRPTSESLSHSASRGVMDAGCHIINIGVASPDELAFAIRTLGADAAILIGAEEQAHDINGLHVMLGNGQFLTDESVWQNIEYLAAIQNFNKCSKPGGNRRTSVRQQWLDELLNTSSRSIQPLRLHCLGEHSVIQHQLADLAPRLNLQLSNSSQTDLADWQQGIMPALPDNADLIITCNAYHQGFTQIDHNGTIINSQPAGLAALLSLIQNCDNGLQQLA</sequence>
<dbReference type="Proteomes" id="UP001150830">
    <property type="component" value="Unassembled WGS sequence"/>
</dbReference>
<evidence type="ECO:0000256" key="8">
    <source>
        <dbReference type="ARBA" id="ARBA00022842"/>
    </source>
</evidence>
<evidence type="ECO:0000256" key="7">
    <source>
        <dbReference type="ARBA" id="ARBA00022723"/>
    </source>
</evidence>
<keyword evidence="12" id="KW-1185">Reference proteome</keyword>
<protein>
    <recommendedName>
        <fullName evidence="5">phosphomannomutase</fullName>
        <ecNumber evidence="5">5.4.2.8</ecNumber>
    </recommendedName>
</protein>
<keyword evidence="6" id="KW-0597">Phosphoprotein</keyword>
<evidence type="ECO:0000256" key="1">
    <source>
        <dbReference type="ARBA" id="ARBA00000586"/>
    </source>
</evidence>
<evidence type="ECO:0000256" key="9">
    <source>
        <dbReference type="ARBA" id="ARBA00023235"/>
    </source>
</evidence>
<evidence type="ECO:0000259" key="10">
    <source>
        <dbReference type="Pfam" id="PF02878"/>
    </source>
</evidence>
<dbReference type="PANTHER" id="PTHR43771:SF1">
    <property type="entry name" value="PHOSPHOMANNOMUTASE"/>
    <property type="match status" value="1"/>
</dbReference>
<organism evidence="11 12">
    <name type="scientific">Parathalassolituus penaei</name>
    <dbReference type="NCBI Taxonomy" id="2997323"/>
    <lineage>
        <taxon>Bacteria</taxon>
        <taxon>Pseudomonadati</taxon>
        <taxon>Pseudomonadota</taxon>
        <taxon>Gammaproteobacteria</taxon>
        <taxon>Oceanospirillales</taxon>
        <taxon>Oceanospirillaceae</taxon>
        <taxon>Parathalassolituus</taxon>
    </lineage>
</organism>
<evidence type="ECO:0000313" key="11">
    <source>
        <dbReference type="EMBL" id="MCY0964630.1"/>
    </source>
</evidence>
<comment type="catalytic activity">
    <reaction evidence="1">
        <text>alpha-D-mannose 1-phosphate = D-mannose 6-phosphate</text>
        <dbReference type="Rhea" id="RHEA:11140"/>
        <dbReference type="ChEBI" id="CHEBI:58409"/>
        <dbReference type="ChEBI" id="CHEBI:58735"/>
        <dbReference type="EC" id="5.4.2.8"/>
    </reaction>
</comment>
<accession>A0A9X3EDD3</accession>
<keyword evidence="9" id="KW-0413">Isomerase</keyword>
<comment type="similarity">
    <text evidence="4">Belongs to the phosphohexose mutase family.</text>
</comment>
<proteinExistence type="inferred from homology"/>
<feature type="domain" description="Alpha-D-phosphohexomutase alpha/beta/alpha" evidence="10">
    <location>
        <begin position="15"/>
        <end position="127"/>
    </location>
</feature>
<evidence type="ECO:0000313" key="12">
    <source>
        <dbReference type="Proteomes" id="UP001150830"/>
    </source>
</evidence>
<dbReference type="GO" id="GO:0046872">
    <property type="term" value="F:metal ion binding"/>
    <property type="evidence" value="ECO:0007669"/>
    <property type="project" value="UniProtKB-KW"/>
</dbReference>
<evidence type="ECO:0000256" key="6">
    <source>
        <dbReference type="ARBA" id="ARBA00022553"/>
    </source>
</evidence>
<dbReference type="RefSeq" id="WP_283172844.1">
    <property type="nucleotide sequence ID" value="NZ_JAPNOA010000018.1"/>
</dbReference>
<dbReference type="Gene3D" id="3.40.120.10">
    <property type="entry name" value="Alpha-D-Glucose-1,6-Bisphosphate, subunit A, domain 3"/>
    <property type="match status" value="1"/>
</dbReference>
<dbReference type="SUPFAM" id="SSF53738">
    <property type="entry name" value="Phosphoglucomutase, first 3 domains"/>
    <property type="match status" value="1"/>
</dbReference>
<name>A0A9X3EDD3_9GAMM</name>
<comment type="pathway">
    <text evidence="3">Nucleotide-sugar biosynthesis; GDP-alpha-D-mannose biosynthesis; alpha-D-mannose 1-phosphate from D-fructose 6-phosphate: step 2/2.</text>
</comment>
<dbReference type="GO" id="GO:0005975">
    <property type="term" value="P:carbohydrate metabolic process"/>
    <property type="evidence" value="ECO:0007669"/>
    <property type="project" value="InterPro"/>
</dbReference>
<evidence type="ECO:0000256" key="2">
    <source>
        <dbReference type="ARBA" id="ARBA00001946"/>
    </source>
</evidence>
<comment type="caution">
    <text evidence="11">The sequence shown here is derived from an EMBL/GenBank/DDBJ whole genome shotgun (WGS) entry which is preliminary data.</text>
</comment>
<evidence type="ECO:0000256" key="4">
    <source>
        <dbReference type="ARBA" id="ARBA00010231"/>
    </source>
</evidence>
<reference evidence="11" key="1">
    <citation type="submission" date="2022-11" db="EMBL/GenBank/DDBJ databases">
        <title>Parathalassolutuus dongxingensis gen. nov., sp. nov., a novel member of family Oceanospirillaceae isolated from a coastal shrimp pond in Guangxi, China.</title>
        <authorList>
            <person name="Chen H."/>
        </authorList>
    </citation>
    <scope>NUCLEOTIDE SEQUENCE</scope>
    <source>
        <strain evidence="11">G-43</strain>
    </source>
</reference>
<keyword evidence="7" id="KW-0479">Metal-binding</keyword>
<evidence type="ECO:0000256" key="3">
    <source>
        <dbReference type="ARBA" id="ARBA00004699"/>
    </source>
</evidence>
<dbReference type="Pfam" id="PF02878">
    <property type="entry name" value="PGM_PMM_I"/>
    <property type="match status" value="1"/>
</dbReference>
<dbReference type="InterPro" id="IPR005844">
    <property type="entry name" value="A-D-PHexomutase_a/b/a-I"/>
</dbReference>
<comment type="cofactor">
    <cofactor evidence="2">
        <name>Mg(2+)</name>
        <dbReference type="ChEBI" id="CHEBI:18420"/>
    </cofactor>
</comment>
<dbReference type="GO" id="GO:0004615">
    <property type="term" value="F:phosphomannomutase activity"/>
    <property type="evidence" value="ECO:0007669"/>
    <property type="project" value="UniProtKB-EC"/>
</dbReference>
<dbReference type="InterPro" id="IPR016055">
    <property type="entry name" value="A-D-PHexomutase_a/b/a-I/II/III"/>
</dbReference>
<dbReference type="EMBL" id="JAPNOA010000018">
    <property type="protein sequence ID" value="MCY0964630.1"/>
    <property type="molecule type" value="Genomic_DNA"/>
</dbReference>
<evidence type="ECO:0000256" key="5">
    <source>
        <dbReference type="ARBA" id="ARBA00012730"/>
    </source>
</evidence>
<dbReference type="AlphaFoldDB" id="A0A9X3EDD3"/>
<keyword evidence="8" id="KW-0460">Magnesium</keyword>
<dbReference type="EC" id="5.4.2.8" evidence="5"/>
<dbReference type="PANTHER" id="PTHR43771">
    <property type="entry name" value="PHOSPHOMANNOMUTASE"/>
    <property type="match status" value="1"/>
</dbReference>
<gene>
    <name evidence="11" type="ORF">OUO13_05495</name>
</gene>